<sequence length="849" mass="92827">DGRESLVVQDDQRLEPRCLEGLKEKPTKGKPQNLCMVCAQADFKMFEHKVLMRLPKIKTKHLSWACGGSMCAKCVLDRIRLTKHYYKIQFCLPDGSSFTNRFPSDAPLEEARPFVAQFRILLKPKGVIFSQKEPESGQLRSSPVGINTVLKFLGRPLERPNDSRKDIKLTSSKRCFCLSFTCSHPSQHMTKLLTCIWECKEARLLERSIQIRFLTLHLPSHKEIHETRCACACPLCQQSQHRLSSLRSPQGTAPFNAVVGQEGSSSSTVSRIVSISENRVGKPAQGELQPSVGSLHISWDPWGLGFGPVRTEAQRDDPLLLLPVLLIVGHPELDSVTKCPEAKVCIAVKQPNQVRILPASTILEGLGQVPVVQCDHGSDVPSQQAINQPVVIINTKCIDRIGSPSWEDPRPGEREAIGIYLQRHKHIQISIQLVIAVTGYVSGGIALHRIPWCVGEVVPDAGALALIIPAAFYLLTLEHLIDVLVEVVYSQGVIKEIFTFPCGHAIPSQVDGNFSSRIFQGYEPQKPPYTPGHDTNPRGGGLRPFRVHVLGEASNGVIAGATGTLWGLADEHDAHLPLLLWAVVAVVPVPSSGMGLQDHVSHLVSEEERIRSYKDGRYLKRGQSWVRDAWWVLASAIACVAHHPWLMEGDPQLDTVPKSGEAEVGVVQEGIHHTFIQPAAMILQGLRQVPVEQRGHGLNVGVQQPVDQLVVVGHTSEAGAVSVPTREDAGPGDRELIDLSPEATKQGDIRVHLVVTVTGHLRCRLAFGGIPVPKLVPDTCPSSVLGPASFHIEGSCGDAPQEAFRKNIRQEKIPCCPGLVCKCLPDSLIGRAHLRGACCGLRVLPLASL</sequence>
<protein>
    <recommendedName>
        <fullName evidence="1">UBX domain-containing protein</fullName>
    </recommendedName>
</protein>
<evidence type="ECO:0000313" key="2">
    <source>
        <dbReference type="EMBL" id="KAG8507719.1"/>
    </source>
</evidence>
<dbReference type="PROSITE" id="PS50033">
    <property type="entry name" value="UBX"/>
    <property type="match status" value="1"/>
</dbReference>
<dbReference type="OrthoDB" id="2445133at2759"/>
<feature type="non-terminal residue" evidence="2">
    <location>
        <position position="1"/>
    </location>
</feature>
<dbReference type="AlphaFoldDB" id="A0A8J5ZPV8"/>
<feature type="non-terminal residue" evidence="2">
    <location>
        <position position="849"/>
    </location>
</feature>
<proteinExistence type="predicted"/>
<feature type="domain" description="UBX" evidence="1">
    <location>
        <begin position="87"/>
        <end position="115"/>
    </location>
</feature>
<reference evidence="2" key="1">
    <citation type="journal article" date="2021" name="Evol. Appl.">
        <title>The genome of the Pyrenean desman and the effects of bottlenecks and inbreeding on the genomic landscape of an endangered species.</title>
        <authorList>
            <person name="Escoda L."/>
            <person name="Castresana J."/>
        </authorList>
    </citation>
    <scope>NUCLEOTIDE SEQUENCE</scope>
    <source>
        <strain evidence="2">IBE-C5619</strain>
    </source>
</reference>
<dbReference type="Proteomes" id="UP000700334">
    <property type="component" value="Unassembled WGS sequence"/>
</dbReference>
<keyword evidence="3" id="KW-1185">Reference proteome</keyword>
<evidence type="ECO:0000259" key="1">
    <source>
        <dbReference type="PROSITE" id="PS50033"/>
    </source>
</evidence>
<organism evidence="2 3">
    <name type="scientific">Galemys pyrenaicus</name>
    <name type="common">Iberian desman</name>
    <name type="synonym">Pyrenean desman</name>
    <dbReference type="NCBI Taxonomy" id="202257"/>
    <lineage>
        <taxon>Eukaryota</taxon>
        <taxon>Metazoa</taxon>
        <taxon>Chordata</taxon>
        <taxon>Craniata</taxon>
        <taxon>Vertebrata</taxon>
        <taxon>Euteleostomi</taxon>
        <taxon>Mammalia</taxon>
        <taxon>Eutheria</taxon>
        <taxon>Laurasiatheria</taxon>
        <taxon>Eulipotyphla</taxon>
        <taxon>Talpidae</taxon>
        <taxon>Galemys</taxon>
    </lineage>
</organism>
<dbReference type="InterPro" id="IPR001012">
    <property type="entry name" value="UBX_dom"/>
</dbReference>
<accession>A0A8J5ZPV8</accession>
<comment type="caution">
    <text evidence="2">The sequence shown here is derived from an EMBL/GenBank/DDBJ whole genome shotgun (WGS) entry which is preliminary data.</text>
</comment>
<dbReference type="EMBL" id="JAGFMF010012097">
    <property type="protein sequence ID" value="KAG8507719.1"/>
    <property type="molecule type" value="Genomic_DNA"/>
</dbReference>
<evidence type="ECO:0000313" key="3">
    <source>
        <dbReference type="Proteomes" id="UP000700334"/>
    </source>
</evidence>
<dbReference type="Pfam" id="PF00789">
    <property type="entry name" value="UBX"/>
    <property type="match status" value="1"/>
</dbReference>
<gene>
    <name evidence="2" type="ORF">J0S82_011404</name>
</gene>
<name>A0A8J5ZPV8_GALPY</name>